<protein>
    <recommendedName>
        <fullName evidence="2">Phytanoyl-CoA dioxygenase</fullName>
    </recommendedName>
</protein>
<dbReference type="AlphaFoldDB" id="A0A382IDY6"/>
<accession>A0A382IDY6</accession>
<sequence>MQSNITITYQPVTRFEVGDPEARIYLEDEGFVVFGNALSPVEADHAITLLWDYLEGLGTGVDRSNVDTWDDDRWPTTVHGAILPSYGIGHTAAQWYIRDIPNVKEAFAQVWDTDDLLVSFDGVTIWRPWTYNPAWRTNEGNSWLHIDQHPIGRPGKHCVQGLVNLLPTSESTGGNVVVPGSHKRFKT</sequence>
<gene>
    <name evidence="1" type="ORF">METZ01_LOCUS250680</name>
</gene>
<evidence type="ECO:0000313" key="1">
    <source>
        <dbReference type="EMBL" id="SVB97826.1"/>
    </source>
</evidence>
<organism evidence="1">
    <name type="scientific">marine metagenome</name>
    <dbReference type="NCBI Taxonomy" id="408172"/>
    <lineage>
        <taxon>unclassified sequences</taxon>
        <taxon>metagenomes</taxon>
        <taxon>ecological metagenomes</taxon>
    </lineage>
</organism>
<reference evidence="1" key="1">
    <citation type="submission" date="2018-05" db="EMBL/GenBank/DDBJ databases">
        <authorList>
            <person name="Lanie J.A."/>
            <person name="Ng W.-L."/>
            <person name="Kazmierczak K.M."/>
            <person name="Andrzejewski T.M."/>
            <person name="Davidsen T.M."/>
            <person name="Wayne K.J."/>
            <person name="Tettelin H."/>
            <person name="Glass J.I."/>
            <person name="Rusch D."/>
            <person name="Podicherti R."/>
            <person name="Tsui H.-C.T."/>
            <person name="Winkler M.E."/>
        </authorList>
    </citation>
    <scope>NUCLEOTIDE SEQUENCE</scope>
</reference>
<feature type="non-terminal residue" evidence="1">
    <location>
        <position position="187"/>
    </location>
</feature>
<proteinExistence type="predicted"/>
<dbReference type="PANTHER" id="PTHR31630">
    <property type="entry name" value="PHYTANOYL-COA DIOXYGENASE-RELATED-RELATED"/>
    <property type="match status" value="1"/>
</dbReference>
<dbReference type="EMBL" id="UINC01066782">
    <property type="protein sequence ID" value="SVB97826.1"/>
    <property type="molecule type" value="Genomic_DNA"/>
</dbReference>
<name>A0A382IDY6_9ZZZZ</name>
<dbReference type="SUPFAM" id="SSF51197">
    <property type="entry name" value="Clavaminate synthase-like"/>
    <property type="match status" value="1"/>
</dbReference>
<dbReference type="Gene3D" id="2.60.120.620">
    <property type="entry name" value="q2cbj1_9rhob like domain"/>
    <property type="match status" value="1"/>
</dbReference>
<evidence type="ECO:0008006" key="2">
    <source>
        <dbReference type="Google" id="ProtNLM"/>
    </source>
</evidence>
<dbReference type="PANTHER" id="PTHR31630:SF10">
    <property type="entry name" value="PHYTANOYL-COA DIOXYGENASE"/>
    <property type="match status" value="1"/>
</dbReference>